<dbReference type="PANTHER" id="PTHR35743:SF1">
    <property type="entry name" value="NODULIN HOMEOBOX"/>
    <property type="match status" value="1"/>
</dbReference>
<dbReference type="Proteomes" id="UP000594638">
    <property type="component" value="Unassembled WGS sequence"/>
</dbReference>
<dbReference type="Gramene" id="OE9A021421T1">
    <property type="protein sequence ID" value="OE9A021421C1"/>
    <property type="gene ID" value="OE9A021421"/>
</dbReference>
<feature type="domain" description="Nodulin homeobox C-terminal" evidence="1">
    <location>
        <begin position="45"/>
        <end position="132"/>
    </location>
</feature>
<dbReference type="GO" id="GO:0009908">
    <property type="term" value="P:flower development"/>
    <property type="evidence" value="ECO:0007669"/>
    <property type="project" value="InterPro"/>
</dbReference>
<accession>A0A8S0V8X0</accession>
<evidence type="ECO:0000313" key="3">
    <source>
        <dbReference type="Proteomes" id="UP000594638"/>
    </source>
</evidence>
<dbReference type="PANTHER" id="PTHR35743">
    <property type="entry name" value="NODULIN HOMEOBOX"/>
    <property type="match status" value="1"/>
</dbReference>
<dbReference type="AlphaFoldDB" id="A0A8S0V8X0"/>
<gene>
    <name evidence="2" type="ORF">OLEA9_A021421</name>
</gene>
<dbReference type="InterPro" id="IPR039325">
    <property type="entry name" value="NDX"/>
</dbReference>
<dbReference type="EMBL" id="CACTIH010009339">
    <property type="protein sequence ID" value="CAA3029920.1"/>
    <property type="molecule type" value="Genomic_DNA"/>
</dbReference>
<dbReference type="InterPro" id="IPR056559">
    <property type="entry name" value="NDX_C"/>
</dbReference>
<evidence type="ECO:0000259" key="1">
    <source>
        <dbReference type="Pfam" id="PF24679"/>
    </source>
</evidence>
<evidence type="ECO:0000313" key="2">
    <source>
        <dbReference type="EMBL" id="CAA3029920.1"/>
    </source>
</evidence>
<organism evidence="2 3">
    <name type="scientific">Olea europaea subsp. europaea</name>
    <dbReference type="NCBI Taxonomy" id="158383"/>
    <lineage>
        <taxon>Eukaryota</taxon>
        <taxon>Viridiplantae</taxon>
        <taxon>Streptophyta</taxon>
        <taxon>Embryophyta</taxon>
        <taxon>Tracheophyta</taxon>
        <taxon>Spermatophyta</taxon>
        <taxon>Magnoliopsida</taxon>
        <taxon>eudicotyledons</taxon>
        <taxon>Gunneridae</taxon>
        <taxon>Pentapetalae</taxon>
        <taxon>asterids</taxon>
        <taxon>lamiids</taxon>
        <taxon>Lamiales</taxon>
        <taxon>Oleaceae</taxon>
        <taxon>Oleeae</taxon>
        <taxon>Olea</taxon>
    </lineage>
</organism>
<dbReference type="Pfam" id="PF24679">
    <property type="entry name" value="Nodulin_C"/>
    <property type="match status" value="1"/>
</dbReference>
<comment type="caution">
    <text evidence="2">The sequence shown here is derived from an EMBL/GenBank/DDBJ whole genome shotgun (WGS) entry which is preliminary data.</text>
</comment>
<keyword evidence="3" id="KW-1185">Reference proteome</keyword>
<protein>
    <recommendedName>
        <fullName evidence="1">Nodulin homeobox C-terminal domain-containing protein</fullName>
    </recommendedName>
</protein>
<dbReference type="GO" id="GO:0003697">
    <property type="term" value="F:single-stranded DNA binding"/>
    <property type="evidence" value="ECO:0007669"/>
    <property type="project" value="InterPro"/>
</dbReference>
<sequence length="140" mass="15511">MEDVYLPSATKGGREIEITDTVSRPSINKNFGASISPIDLTQSDFVHFESGQYVMLVGEKAEEVGKGKVFQVLGKWSGKNLEGSGMCVVDIIELIVDRFSKVLHPLEITGSTFDQTQKKLGCIRVLWDTNKLFPLPLPPR</sequence>
<proteinExistence type="predicted"/>
<dbReference type="OrthoDB" id="1435054at2759"/>
<reference evidence="2 3" key="1">
    <citation type="submission" date="2019-12" db="EMBL/GenBank/DDBJ databases">
        <authorList>
            <person name="Alioto T."/>
            <person name="Alioto T."/>
            <person name="Gomez Garrido J."/>
        </authorList>
    </citation>
    <scope>NUCLEOTIDE SEQUENCE [LARGE SCALE GENOMIC DNA]</scope>
</reference>
<name>A0A8S0V8X0_OLEEU</name>